<dbReference type="InterPro" id="IPR003959">
    <property type="entry name" value="ATPase_AAA_core"/>
</dbReference>
<dbReference type="SUPFAM" id="SSF52540">
    <property type="entry name" value="P-loop containing nucleoside triphosphate hydrolases"/>
    <property type="match status" value="1"/>
</dbReference>
<reference evidence="10 11" key="1">
    <citation type="submission" date="2017-09" db="EMBL/GenBank/DDBJ databases">
        <title>Genome sequencing of Besnoitia besnoiti strain Bb-Ger1.</title>
        <authorList>
            <person name="Schares G."/>
            <person name="Venepally P."/>
            <person name="Lorenzi H.A."/>
        </authorList>
    </citation>
    <scope>NUCLEOTIDE SEQUENCE [LARGE SCALE GENOMIC DNA]</scope>
    <source>
        <strain evidence="10 11">Bb-Ger1</strain>
    </source>
</reference>
<evidence type="ECO:0000259" key="9">
    <source>
        <dbReference type="SMART" id="SM00382"/>
    </source>
</evidence>
<dbReference type="InterPro" id="IPR027417">
    <property type="entry name" value="P-loop_NTPase"/>
</dbReference>
<dbReference type="GO" id="GO:0016887">
    <property type="term" value="F:ATP hydrolysis activity"/>
    <property type="evidence" value="ECO:0007669"/>
    <property type="project" value="InterPro"/>
</dbReference>
<dbReference type="KEGG" id="bbes:BESB_047150"/>
<evidence type="ECO:0000256" key="5">
    <source>
        <dbReference type="ARBA" id="ARBA00022840"/>
    </source>
</evidence>
<dbReference type="Gene3D" id="1.10.8.60">
    <property type="match status" value="1"/>
</dbReference>
<evidence type="ECO:0000256" key="8">
    <source>
        <dbReference type="SAM" id="Phobius"/>
    </source>
</evidence>
<sequence>MTPLSNSPCLIAPDFGLIGGRRARRISCLAAGSLGLVVGMLLAATSAFAYSQPPSFLGTLAVEEKKSFCEENGTVMSCVCDSEKIEKELEATLSGEVPELQVTCKGRVKFKPEPSKTALVCPADTPDLSKVATTRDSDGKACFELAALLSGDVSKVAWEQEPETQKMVLHIPKDVFPHAKKKFMVGCAETTDSQCKMTVTLKAKATETKGQTVTCAYGFDSNKTTQNIMLTPEQRLFTLVCGADGEALPLEYAKTYCPVVNTTNEAQEKCDGKYPSILPSYEEGWWKTGDGNSVSLEVPDGDFPEKEARILVGCRLKNSKGPVLVKSTASPQEPSVCTVEVTIEGGLAPCVAETPSDEAASSAAARSAEPADRALPWVEKFRPERLDEVLSHDDIIRTIRHYVERGQLPHLLFHGPPGTGKTSTILAVAKEFYGSAVRTHVLELNASDDRGINTVREQIKTFAETSSTSFKQGRLAFGKPAEKDEAAGGAPNREKKDAGGSGATPTLKLIILDEADQMTNAAQNALRRIMEAYARNVRFCLICNFINKITPAIQSRCTGFRFMPLASPALRQKAADIAEAEGMKLSDDGLSALMRIAQGDMRRLLNCMQASHLAHPGETISADIVHRTLGLPLPLEVDAMFERLLVADFFTCCKDLDELVGTKGYAMRDWILAFHEKVLRIDWPVNILITFIGRLADLEERLAAGASETVQMHAVVASFFEARAGLQAAAAATPPVASQ</sequence>
<dbReference type="AlphaFoldDB" id="A0A2A9MLF7"/>
<dbReference type="GO" id="GO:0005524">
    <property type="term" value="F:ATP binding"/>
    <property type="evidence" value="ECO:0007669"/>
    <property type="project" value="UniProtKB-KW"/>
</dbReference>
<keyword evidence="8" id="KW-0472">Membrane</keyword>
<dbReference type="CDD" id="cd18140">
    <property type="entry name" value="HLD_clamp_RFC"/>
    <property type="match status" value="1"/>
</dbReference>
<dbReference type="Gene3D" id="1.20.272.10">
    <property type="match status" value="1"/>
</dbReference>
<evidence type="ECO:0000256" key="1">
    <source>
        <dbReference type="ARBA" id="ARBA00004123"/>
    </source>
</evidence>
<keyword evidence="5" id="KW-0067">ATP-binding</keyword>
<dbReference type="SUPFAM" id="SSF48019">
    <property type="entry name" value="post-AAA+ oligomerization domain-like"/>
    <property type="match status" value="1"/>
</dbReference>
<dbReference type="InterPro" id="IPR028352">
    <property type="entry name" value="Surface_antig_SAG1"/>
</dbReference>
<dbReference type="GO" id="GO:0016020">
    <property type="term" value="C:membrane"/>
    <property type="evidence" value="ECO:0007669"/>
    <property type="project" value="InterPro"/>
</dbReference>
<dbReference type="InterPro" id="IPR007226">
    <property type="entry name" value="SRS_dom"/>
</dbReference>
<comment type="caution">
    <text evidence="10">The sequence shown here is derived from an EMBL/GenBank/DDBJ whole genome shotgun (WGS) entry which is preliminary data.</text>
</comment>
<keyword evidence="11" id="KW-1185">Reference proteome</keyword>
<dbReference type="InterPro" id="IPR008921">
    <property type="entry name" value="DNA_pol3_clamp-load_cplx_C"/>
</dbReference>
<feature type="domain" description="AAA+ ATPase" evidence="9">
    <location>
        <begin position="407"/>
        <end position="568"/>
    </location>
</feature>
<dbReference type="PANTHER" id="PTHR11669">
    <property type="entry name" value="REPLICATION FACTOR C / DNA POLYMERASE III GAMMA-TAU SUBUNIT"/>
    <property type="match status" value="1"/>
</dbReference>
<feature type="region of interest" description="Disordered" evidence="7">
    <location>
        <begin position="481"/>
        <end position="501"/>
    </location>
</feature>
<organism evidence="10 11">
    <name type="scientific">Besnoitia besnoiti</name>
    <name type="common">Apicomplexan protozoan</name>
    <dbReference type="NCBI Taxonomy" id="94643"/>
    <lineage>
        <taxon>Eukaryota</taxon>
        <taxon>Sar</taxon>
        <taxon>Alveolata</taxon>
        <taxon>Apicomplexa</taxon>
        <taxon>Conoidasida</taxon>
        <taxon>Coccidia</taxon>
        <taxon>Eucoccidiorida</taxon>
        <taxon>Eimeriorina</taxon>
        <taxon>Sarcocystidae</taxon>
        <taxon>Besnoitia</taxon>
    </lineage>
</organism>
<dbReference type="Gene3D" id="2.60.40.1320">
    <property type="entry name" value="SRS domain"/>
    <property type="match status" value="2"/>
</dbReference>
<keyword evidence="8" id="KW-0812">Transmembrane</keyword>
<dbReference type="RefSeq" id="XP_029220532.1">
    <property type="nucleotide sequence ID" value="XM_029363166.1"/>
</dbReference>
<feature type="compositionally biased region" description="Basic and acidic residues" evidence="7">
    <location>
        <begin position="481"/>
        <end position="498"/>
    </location>
</feature>
<proteinExistence type="inferred from homology"/>
<feature type="transmembrane region" description="Helical" evidence="8">
    <location>
        <begin position="28"/>
        <end position="50"/>
    </location>
</feature>
<keyword evidence="4" id="KW-0547">Nucleotide-binding</keyword>
<dbReference type="VEuPathDB" id="ToxoDB:BESB_047150"/>
<dbReference type="GeneID" id="40309645"/>
<dbReference type="SUPFAM" id="SSF74877">
    <property type="entry name" value="Major surface antigen p30, SAG1"/>
    <property type="match status" value="2"/>
</dbReference>
<dbReference type="STRING" id="94643.A0A2A9MLF7"/>
<comment type="similarity">
    <text evidence="2">Belongs to the activator 1 small subunits family.</text>
</comment>
<dbReference type="GO" id="GO:0003689">
    <property type="term" value="F:DNA clamp loader activity"/>
    <property type="evidence" value="ECO:0007669"/>
    <property type="project" value="TreeGrafter"/>
</dbReference>
<name>A0A2A9MLF7_BESBE</name>
<dbReference type="InterPro" id="IPR047854">
    <property type="entry name" value="RFC_lid"/>
</dbReference>
<dbReference type="PRINTS" id="PR01801">
    <property type="entry name" value="SURFCEANTIGN"/>
</dbReference>
<dbReference type="CDD" id="cd00009">
    <property type="entry name" value="AAA"/>
    <property type="match status" value="1"/>
</dbReference>
<dbReference type="Pfam" id="PF00004">
    <property type="entry name" value="AAA"/>
    <property type="match status" value="1"/>
</dbReference>
<keyword evidence="3" id="KW-0235">DNA replication</keyword>
<dbReference type="Pfam" id="PF08542">
    <property type="entry name" value="Rep_fac_C"/>
    <property type="match status" value="1"/>
</dbReference>
<evidence type="ECO:0000313" key="11">
    <source>
        <dbReference type="Proteomes" id="UP000224006"/>
    </source>
</evidence>
<evidence type="ECO:0000256" key="3">
    <source>
        <dbReference type="ARBA" id="ARBA00022705"/>
    </source>
</evidence>
<comment type="subcellular location">
    <subcellularLocation>
        <location evidence="1">Nucleus</location>
    </subcellularLocation>
</comment>
<keyword evidence="8" id="KW-1133">Transmembrane helix</keyword>
<dbReference type="PANTHER" id="PTHR11669:SF9">
    <property type="entry name" value="REPLICATION FACTOR C SUBUNIT 5"/>
    <property type="match status" value="1"/>
</dbReference>
<keyword evidence="6" id="KW-0539">Nucleus</keyword>
<dbReference type="GO" id="GO:0006281">
    <property type="term" value="P:DNA repair"/>
    <property type="evidence" value="ECO:0007669"/>
    <property type="project" value="TreeGrafter"/>
</dbReference>
<accession>A0A2A9MLF7</accession>
<evidence type="ECO:0000256" key="6">
    <source>
        <dbReference type="ARBA" id="ARBA00023242"/>
    </source>
</evidence>
<dbReference type="GO" id="GO:0005634">
    <property type="term" value="C:nucleus"/>
    <property type="evidence" value="ECO:0007669"/>
    <property type="project" value="UniProtKB-SubCell"/>
</dbReference>
<dbReference type="InterPro" id="IPR050238">
    <property type="entry name" value="DNA_Rep/Repair_Clamp_Loader"/>
</dbReference>
<dbReference type="InterPro" id="IPR036755">
    <property type="entry name" value="SRS_dom_sf"/>
</dbReference>
<dbReference type="Proteomes" id="UP000224006">
    <property type="component" value="Chromosome III"/>
</dbReference>
<dbReference type="EMBL" id="NWUJ01000003">
    <property type="protein sequence ID" value="PFH36523.1"/>
    <property type="molecule type" value="Genomic_DNA"/>
</dbReference>
<dbReference type="SMART" id="SM00382">
    <property type="entry name" value="AAA"/>
    <property type="match status" value="1"/>
</dbReference>
<gene>
    <name evidence="10" type="ORF">BESB_047150</name>
</gene>
<dbReference type="GO" id="GO:0006261">
    <property type="term" value="P:DNA-templated DNA replication"/>
    <property type="evidence" value="ECO:0007669"/>
    <property type="project" value="TreeGrafter"/>
</dbReference>
<dbReference type="FunFam" id="3.40.50.300:FF:000129">
    <property type="entry name" value="Replication factor C subunit 5"/>
    <property type="match status" value="1"/>
</dbReference>
<dbReference type="InterPro" id="IPR003593">
    <property type="entry name" value="AAA+_ATPase"/>
</dbReference>
<dbReference type="Gene3D" id="3.40.50.300">
    <property type="entry name" value="P-loop containing nucleotide triphosphate hydrolases"/>
    <property type="match status" value="1"/>
</dbReference>
<dbReference type="OrthoDB" id="4199794at2759"/>
<dbReference type="Pfam" id="PF04092">
    <property type="entry name" value="SAG"/>
    <property type="match status" value="2"/>
</dbReference>
<evidence type="ECO:0000256" key="7">
    <source>
        <dbReference type="SAM" id="MobiDB-lite"/>
    </source>
</evidence>
<evidence type="ECO:0000313" key="10">
    <source>
        <dbReference type="EMBL" id="PFH36523.1"/>
    </source>
</evidence>
<dbReference type="GO" id="GO:0003677">
    <property type="term" value="F:DNA binding"/>
    <property type="evidence" value="ECO:0007669"/>
    <property type="project" value="InterPro"/>
</dbReference>
<evidence type="ECO:0000256" key="4">
    <source>
        <dbReference type="ARBA" id="ARBA00022741"/>
    </source>
</evidence>
<protein>
    <recommendedName>
        <fullName evidence="9">AAA+ ATPase domain-containing protein</fullName>
    </recommendedName>
</protein>
<dbReference type="GO" id="GO:0005663">
    <property type="term" value="C:DNA replication factor C complex"/>
    <property type="evidence" value="ECO:0007669"/>
    <property type="project" value="TreeGrafter"/>
</dbReference>
<dbReference type="InterPro" id="IPR013748">
    <property type="entry name" value="Rep_factorC_C"/>
</dbReference>
<evidence type="ECO:0000256" key="2">
    <source>
        <dbReference type="ARBA" id="ARBA00005378"/>
    </source>
</evidence>